<evidence type="ECO:0000313" key="1">
    <source>
        <dbReference type="EMBL" id="AMQ95117.1"/>
    </source>
</evidence>
<gene>
    <name evidence="1" type="ORF">ACT75_01695</name>
</gene>
<proteinExistence type="predicted"/>
<dbReference type="KEGG" id="aact:ACT75_01695"/>
<protein>
    <submittedName>
        <fullName evidence="1">Uncharacterized protein</fullName>
    </submittedName>
</protein>
<dbReference type="Proteomes" id="UP000072236">
    <property type="component" value="Chromosome"/>
</dbReference>
<name>A0AAC8Y0L0_AGGAC</name>
<accession>A0AAC8Y0L0</accession>
<organism evidence="1 2">
    <name type="scientific">Aggregatibacter actinomycetemcomitans</name>
    <name type="common">Actinobacillus actinomycetemcomitans</name>
    <name type="synonym">Haemophilus actinomycetemcomitans</name>
    <dbReference type="NCBI Taxonomy" id="714"/>
    <lineage>
        <taxon>Bacteria</taxon>
        <taxon>Pseudomonadati</taxon>
        <taxon>Pseudomonadota</taxon>
        <taxon>Gammaproteobacteria</taxon>
        <taxon>Pasteurellales</taxon>
        <taxon>Pasteurellaceae</taxon>
        <taxon>Aggregatibacter</taxon>
    </lineage>
</organism>
<dbReference type="AlphaFoldDB" id="A0AAC8Y0L0"/>
<sequence>MKLVFLFLFSPYVSGDSRSVDFYSNNNEFFIKNIDINNDNILDKVISNVKRAGNELLFFIKNGGKYKLVFKGTNLSEDGGLLF</sequence>
<evidence type="ECO:0000313" key="2">
    <source>
        <dbReference type="Proteomes" id="UP000072236"/>
    </source>
</evidence>
<reference evidence="1 2" key="1">
    <citation type="submission" date="2015-10" db="EMBL/GenBank/DDBJ databases">
        <title>Tn-seq of a polymicrobial infection.</title>
        <authorList>
            <person name="Stacy A."/>
            <person name="Rumbaugh K.P."/>
            <person name="Whiteley M."/>
        </authorList>
    </citation>
    <scope>NUCLEOTIDE SEQUENCE [LARGE SCALE GENOMIC DNA]</scope>
    <source>
        <strain evidence="1 2">624</strain>
    </source>
</reference>
<dbReference type="EMBL" id="CP012959">
    <property type="protein sequence ID" value="AMQ95117.1"/>
    <property type="molecule type" value="Genomic_DNA"/>
</dbReference>